<proteinExistence type="predicted"/>
<accession>A0A8H9IWL0</accession>
<reference evidence="1" key="1">
    <citation type="journal article" date="2014" name="Int. J. Syst. Evol. Microbiol.">
        <title>Complete genome sequence of Corynebacterium casei LMG S-19264T (=DSM 44701T), isolated from a smear-ripened cheese.</title>
        <authorList>
            <consortium name="US DOE Joint Genome Institute (JGI-PGF)"/>
            <person name="Walter F."/>
            <person name="Albersmeier A."/>
            <person name="Kalinowski J."/>
            <person name="Ruckert C."/>
        </authorList>
    </citation>
    <scope>NUCLEOTIDE SEQUENCE</scope>
    <source>
        <strain evidence="1">CGMCC 4.7679</strain>
    </source>
</reference>
<name>A0A8H9IWL0_9PSEU</name>
<keyword evidence="2" id="KW-1185">Reference proteome</keyword>
<protein>
    <recommendedName>
        <fullName evidence="3">SAM-dependent methyltransferase</fullName>
    </recommendedName>
</protein>
<dbReference type="RefSeq" id="WP_145935313.1">
    <property type="nucleotide sequence ID" value="NZ_BNAV01000001.1"/>
</dbReference>
<gene>
    <name evidence="1" type="ORF">GCM10017566_14720</name>
</gene>
<dbReference type="PIRSF" id="PIRSF017393">
    <property type="entry name" value="MTase_SAV2177"/>
    <property type="match status" value="1"/>
</dbReference>
<dbReference type="AlphaFoldDB" id="A0A8H9IWL0"/>
<evidence type="ECO:0000313" key="1">
    <source>
        <dbReference type="EMBL" id="GHF42190.1"/>
    </source>
</evidence>
<dbReference type="Pfam" id="PF04672">
    <property type="entry name" value="Methyltransf_19"/>
    <property type="match status" value="1"/>
</dbReference>
<reference evidence="1" key="2">
    <citation type="submission" date="2020-09" db="EMBL/GenBank/DDBJ databases">
        <authorList>
            <person name="Sun Q."/>
            <person name="Zhou Y."/>
        </authorList>
    </citation>
    <scope>NUCLEOTIDE SEQUENCE</scope>
    <source>
        <strain evidence="1">CGMCC 4.7679</strain>
    </source>
</reference>
<comment type="caution">
    <text evidence="1">The sequence shown here is derived from an EMBL/GenBank/DDBJ whole genome shotgun (WGS) entry which is preliminary data.</text>
</comment>
<dbReference type="Proteomes" id="UP000658656">
    <property type="component" value="Unassembled WGS sequence"/>
</dbReference>
<evidence type="ECO:0008006" key="3">
    <source>
        <dbReference type="Google" id="ProtNLM"/>
    </source>
</evidence>
<dbReference type="EMBL" id="BNAV01000001">
    <property type="protein sequence ID" value="GHF42190.1"/>
    <property type="molecule type" value="Genomic_DNA"/>
</dbReference>
<dbReference type="InterPro" id="IPR029063">
    <property type="entry name" value="SAM-dependent_MTases_sf"/>
</dbReference>
<dbReference type="InterPro" id="IPR006764">
    <property type="entry name" value="SAM_dep_MeTrfase_SAV2177_type"/>
</dbReference>
<organism evidence="1 2">
    <name type="scientific">Amycolatopsis bartoniae</name>
    <dbReference type="NCBI Taxonomy" id="941986"/>
    <lineage>
        <taxon>Bacteria</taxon>
        <taxon>Bacillati</taxon>
        <taxon>Actinomycetota</taxon>
        <taxon>Actinomycetes</taxon>
        <taxon>Pseudonocardiales</taxon>
        <taxon>Pseudonocardiaceae</taxon>
        <taxon>Amycolatopsis</taxon>
    </lineage>
</organism>
<sequence length="277" mass="30614">MAQAPHDPNAPVGVDPTRASVARIYDYLLGGKDHYEIDRRTAAEIAEAMPEVRDLALENRAFLIRAVRFLVKEAEVSQFLDLGSGLPTAENVHQVAQRLNPEAKVVYVDNDPVVLAHGRALLEENEQTHFISGDIFDPRTILDHEVVRTHLNWDEPIALLTVATLHHHKGERHEPAEVMRQYIDALPSGSYVVISHIFDPEEGDDAEAMKALEDAVARGSLGGATARTHSEILELFHGIDMIEPGIVELVNWWPDGPSLKPLNVAQRLIVGGVGRKP</sequence>
<dbReference type="Gene3D" id="3.40.50.150">
    <property type="entry name" value="Vaccinia Virus protein VP39"/>
    <property type="match status" value="1"/>
</dbReference>
<dbReference type="SUPFAM" id="SSF53335">
    <property type="entry name" value="S-adenosyl-L-methionine-dependent methyltransferases"/>
    <property type="match status" value="1"/>
</dbReference>
<dbReference type="OrthoDB" id="5175904at2"/>
<evidence type="ECO:0000313" key="2">
    <source>
        <dbReference type="Proteomes" id="UP000658656"/>
    </source>
</evidence>